<dbReference type="EMBL" id="JANPWB010000013">
    <property type="protein sequence ID" value="KAJ1102708.1"/>
    <property type="molecule type" value="Genomic_DNA"/>
</dbReference>
<dbReference type="AlphaFoldDB" id="A0AAV7ML65"/>
<evidence type="ECO:0000313" key="2">
    <source>
        <dbReference type="Proteomes" id="UP001066276"/>
    </source>
</evidence>
<comment type="caution">
    <text evidence="1">The sequence shown here is derived from an EMBL/GenBank/DDBJ whole genome shotgun (WGS) entry which is preliminary data.</text>
</comment>
<protein>
    <submittedName>
        <fullName evidence="1">Uncharacterized protein</fullName>
    </submittedName>
</protein>
<keyword evidence="2" id="KW-1185">Reference proteome</keyword>
<evidence type="ECO:0000313" key="1">
    <source>
        <dbReference type="EMBL" id="KAJ1102708.1"/>
    </source>
</evidence>
<sequence length="98" mass="10893">MKGAWSGRRSEWPPEYEAPGWIGGLRRGLGIGGEPPPLFQESQSRVGFKGGRRKEEEASCAGRDGFCRCFRPCAASCDELCHGLNFCWASARQRWSGR</sequence>
<name>A0AAV7ML65_PLEWA</name>
<gene>
    <name evidence="1" type="ORF">NDU88_000152</name>
</gene>
<proteinExistence type="predicted"/>
<dbReference type="Proteomes" id="UP001066276">
    <property type="component" value="Chromosome 9"/>
</dbReference>
<organism evidence="1 2">
    <name type="scientific">Pleurodeles waltl</name>
    <name type="common">Iberian ribbed newt</name>
    <dbReference type="NCBI Taxonomy" id="8319"/>
    <lineage>
        <taxon>Eukaryota</taxon>
        <taxon>Metazoa</taxon>
        <taxon>Chordata</taxon>
        <taxon>Craniata</taxon>
        <taxon>Vertebrata</taxon>
        <taxon>Euteleostomi</taxon>
        <taxon>Amphibia</taxon>
        <taxon>Batrachia</taxon>
        <taxon>Caudata</taxon>
        <taxon>Salamandroidea</taxon>
        <taxon>Salamandridae</taxon>
        <taxon>Pleurodelinae</taxon>
        <taxon>Pleurodeles</taxon>
    </lineage>
</organism>
<reference evidence="1" key="1">
    <citation type="journal article" date="2022" name="bioRxiv">
        <title>Sequencing and chromosome-scale assembly of the giantPleurodeles waltlgenome.</title>
        <authorList>
            <person name="Brown T."/>
            <person name="Elewa A."/>
            <person name="Iarovenko S."/>
            <person name="Subramanian E."/>
            <person name="Araus A.J."/>
            <person name="Petzold A."/>
            <person name="Susuki M."/>
            <person name="Suzuki K.-i.T."/>
            <person name="Hayashi T."/>
            <person name="Toyoda A."/>
            <person name="Oliveira C."/>
            <person name="Osipova E."/>
            <person name="Leigh N.D."/>
            <person name="Simon A."/>
            <person name="Yun M.H."/>
        </authorList>
    </citation>
    <scope>NUCLEOTIDE SEQUENCE</scope>
    <source>
        <strain evidence="1">20211129_DDA</strain>
        <tissue evidence="1">Liver</tissue>
    </source>
</reference>
<accession>A0AAV7ML65</accession>